<name>A0A9P4N953_9PLEO</name>
<evidence type="ECO:0000256" key="1">
    <source>
        <dbReference type="ARBA" id="ARBA00013201"/>
    </source>
</evidence>
<dbReference type="GO" id="GO:0016042">
    <property type="term" value="P:lipid catabolic process"/>
    <property type="evidence" value="ECO:0007669"/>
    <property type="project" value="UniProtKB-KW"/>
</dbReference>
<feature type="compositionally biased region" description="Basic and acidic residues" evidence="5">
    <location>
        <begin position="616"/>
        <end position="628"/>
    </location>
</feature>
<comment type="caution">
    <text evidence="6">The sequence shown here is derived from an EMBL/GenBank/DDBJ whole genome shotgun (WGS) entry which is preliminary data.</text>
</comment>
<evidence type="ECO:0000256" key="3">
    <source>
        <dbReference type="ARBA" id="ARBA00022963"/>
    </source>
</evidence>
<accession>A0A9P4N953</accession>
<evidence type="ECO:0000256" key="5">
    <source>
        <dbReference type="SAM" id="MobiDB-lite"/>
    </source>
</evidence>
<evidence type="ECO:0000313" key="7">
    <source>
        <dbReference type="Proteomes" id="UP000800093"/>
    </source>
</evidence>
<feature type="region of interest" description="Disordered" evidence="5">
    <location>
        <begin position="1"/>
        <end position="41"/>
    </location>
</feature>
<dbReference type="AlphaFoldDB" id="A0A9P4N953"/>
<dbReference type="PANTHER" id="PTHR10272:SF0">
    <property type="entry name" value="PLATELET-ACTIVATING FACTOR ACETYLHYDROLASE"/>
    <property type="match status" value="1"/>
</dbReference>
<proteinExistence type="predicted"/>
<dbReference type="Gene3D" id="3.40.50.1820">
    <property type="entry name" value="alpha/beta hydrolase"/>
    <property type="match status" value="1"/>
</dbReference>
<dbReference type="Proteomes" id="UP000800093">
    <property type="component" value="Unassembled WGS sequence"/>
</dbReference>
<feature type="region of interest" description="Disordered" evidence="5">
    <location>
        <begin position="249"/>
        <end position="268"/>
    </location>
</feature>
<evidence type="ECO:0000313" key="6">
    <source>
        <dbReference type="EMBL" id="KAF2268241.1"/>
    </source>
</evidence>
<dbReference type="EC" id="3.1.1.47" evidence="1"/>
<feature type="region of interest" description="Disordered" evidence="5">
    <location>
        <begin position="602"/>
        <end position="646"/>
    </location>
</feature>
<dbReference type="OrthoDB" id="2363873at2759"/>
<keyword evidence="2" id="KW-0378">Hydrolase</keyword>
<sequence length="646" mass="72126">MSFPAQITGVRTNESGRRSAIGGTGKVPNAKKPKSRPPTSIRDKIGFLQSHLPTYSGPYSVGCMEFELPAERPRTISHIKRNGIHLLQLETVLFTLYYPSAFGAGTGKDPAGNKKWSRETWLPRPRLQSAKGYGRFAGLSEFISVGMFAGTCMLTKLRAFRNAPPAMHWPPNGNVHSGGSKVKNEQGSPPLGREKEPEFPLLIFSHGLGGTRTAYSSMCGEFASYGFVVCAVEHRDGSGARTFVNHAKEGEGSMEEREERGHVNHTKGEKMRRYDKIDYIFPQDNPMDTSPTNEKGVDHELRHAQIEMRMSEIEEAYRILRDIRDGKGESVARGNLRKHGYIGSSSRGLEGVDWSSWTNRFHIDKITIAGHSFGAATVVEILRNTDRFQNVQAGIIYDIWGAPIKPPKEDPRHRIHLPILGINSEAFMYWQANFDAVMSLMKEAKEQGAPAFLCTVRGSIHVSQSDFSLLFPHLCSFALKATVNPKRAIDLNISASLEFLRDVTEGAGKSIIERCLTDEGLFQTEVLEVVPDEHKPTKAEWVGGKLEIPHDTRKRLRGKFQRKMKRKRKGAIYEPGDEIWMHFKPDPAELVNWRVKHASSDHVVDRENEAGSGRSSDNEKEAIVKTSEDSPETWLGFPPSMCGTSS</sequence>
<dbReference type="SUPFAM" id="SSF53474">
    <property type="entry name" value="alpha/beta-Hydrolases"/>
    <property type="match status" value="1"/>
</dbReference>
<dbReference type="Pfam" id="PF03403">
    <property type="entry name" value="PAF-AH_p_II"/>
    <property type="match status" value="1"/>
</dbReference>
<evidence type="ECO:0000256" key="4">
    <source>
        <dbReference type="ARBA" id="ARBA00023098"/>
    </source>
</evidence>
<organism evidence="6 7">
    <name type="scientific">Lojkania enalia</name>
    <dbReference type="NCBI Taxonomy" id="147567"/>
    <lineage>
        <taxon>Eukaryota</taxon>
        <taxon>Fungi</taxon>
        <taxon>Dikarya</taxon>
        <taxon>Ascomycota</taxon>
        <taxon>Pezizomycotina</taxon>
        <taxon>Dothideomycetes</taxon>
        <taxon>Pleosporomycetidae</taxon>
        <taxon>Pleosporales</taxon>
        <taxon>Pleosporales incertae sedis</taxon>
        <taxon>Lojkania</taxon>
    </lineage>
</organism>
<dbReference type="PANTHER" id="PTHR10272">
    <property type="entry name" value="PLATELET-ACTIVATING FACTOR ACETYLHYDROLASE"/>
    <property type="match status" value="1"/>
</dbReference>
<evidence type="ECO:0000256" key="2">
    <source>
        <dbReference type="ARBA" id="ARBA00022801"/>
    </source>
</evidence>
<keyword evidence="3" id="KW-0442">Lipid degradation</keyword>
<reference evidence="7" key="1">
    <citation type="journal article" date="2020" name="Stud. Mycol.">
        <title>101 Dothideomycetes genomes: A test case for predicting lifestyles and emergence of pathogens.</title>
        <authorList>
            <person name="Haridas S."/>
            <person name="Albert R."/>
            <person name="Binder M."/>
            <person name="Bloem J."/>
            <person name="LaButti K."/>
            <person name="Salamov A."/>
            <person name="Andreopoulos B."/>
            <person name="Baker S."/>
            <person name="Barry K."/>
            <person name="Bills G."/>
            <person name="Bluhm B."/>
            <person name="Cannon C."/>
            <person name="Castanera R."/>
            <person name="Culley D."/>
            <person name="Daum C."/>
            <person name="Ezra D."/>
            <person name="Gonzalez J."/>
            <person name="Henrissat B."/>
            <person name="Kuo A."/>
            <person name="Liang C."/>
            <person name="Lipzen A."/>
            <person name="Lutzoni F."/>
            <person name="Magnuson J."/>
            <person name="Mondo S."/>
            <person name="Nolan M."/>
            <person name="Ohm R."/>
            <person name="Pangilinan J."/>
            <person name="Park H.-J."/>
            <person name="Ramirez L."/>
            <person name="Alfaro M."/>
            <person name="Sun H."/>
            <person name="Tritt A."/>
            <person name="Yoshinaga Y."/>
            <person name="Zwiers L.-H."/>
            <person name="Turgeon B."/>
            <person name="Goodwin S."/>
            <person name="Spatafora J."/>
            <person name="Crous P."/>
            <person name="Grigoriev I."/>
        </authorList>
    </citation>
    <scope>NUCLEOTIDE SEQUENCE [LARGE SCALE GENOMIC DNA]</scope>
    <source>
        <strain evidence="7">CBS 304.66</strain>
    </source>
</reference>
<gene>
    <name evidence="6" type="ORF">CC78DRAFT_455457</name>
</gene>
<dbReference type="InterPro" id="IPR029058">
    <property type="entry name" value="AB_hydrolase_fold"/>
</dbReference>
<dbReference type="GO" id="GO:0003847">
    <property type="term" value="F:1-alkyl-2-acetylglycerophosphocholine esterase activity"/>
    <property type="evidence" value="ECO:0007669"/>
    <property type="project" value="UniProtKB-EC"/>
</dbReference>
<protein>
    <recommendedName>
        <fullName evidence="1">1-alkyl-2-acetylglycerophosphocholine esterase</fullName>
        <ecNumber evidence="1">3.1.1.47</ecNumber>
    </recommendedName>
</protein>
<feature type="region of interest" description="Disordered" evidence="5">
    <location>
        <begin position="171"/>
        <end position="195"/>
    </location>
</feature>
<dbReference type="EMBL" id="ML986587">
    <property type="protein sequence ID" value="KAF2268241.1"/>
    <property type="molecule type" value="Genomic_DNA"/>
</dbReference>
<keyword evidence="4" id="KW-0443">Lipid metabolism</keyword>
<keyword evidence="7" id="KW-1185">Reference proteome</keyword>